<evidence type="ECO:0000313" key="1">
    <source>
        <dbReference type="EMBL" id="KAJ9585702.1"/>
    </source>
</evidence>
<dbReference type="EMBL" id="JASPKZ010007251">
    <property type="protein sequence ID" value="KAJ9585702.1"/>
    <property type="molecule type" value="Genomic_DNA"/>
</dbReference>
<reference evidence="1" key="2">
    <citation type="submission" date="2023-05" db="EMBL/GenBank/DDBJ databases">
        <authorList>
            <person name="Fouks B."/>
        </authorList>
    </citation>
    <scope>NUCLEOTIDE SEQUENCE</scope>
    <source>
        <strain evidence="1">Stay&amp;Tobe</strain>
        <tissue evidence="1">Testes</tissue>
    </source>
</reference>
<reference evidence="1" key="1">
    <citation type="journal article" date="2023" name="IScience">
        <title>Live-bearing cockroach genome reveals convergent evolutionary mechanisms linked to viviparity in insects and beyond.</title>
        <authorList>
            <person name="Fouks B."/>
            <person name="Harrison M.C."/>
            <person name="Mikhailova A.A."/>
            <person name="Marchal E."/>
            <person name="English S."/>
            <person name="Carruthers M."/>
            <person name="Jennings E.C."/>
            <person name="Chiamaka E.L."/>
            <person name="Frigard R.A."/>
            <person name="Pippel M."/>
            <person name="Attardo G.M."/>
            <person name="Benoit J.B."/>
            <person name="Bornberg-Bauer E."/>
            <person name="Tobe S.S."/>
        </authorList>
    </citation>
    <scope>NUCLEOTIDE SEQUENCE</scope>
    <source>
        <strain evidence="1">Stay&amp;Tobe</strain>
    </source>
</reference>
<accession>A0AAD8EDE2</accession>
<gene>
    <name evidence="1" type="ORF">L9F63_002492</name>
</gene>
<name>A0AAD8EDE2_DIPPU</name>
<proteinExistence type="predicted"/>
<sequence length="91" mass="10284">ITTISHTLNFSPSNIRLSDVWNVSPDRPVCAGLLIKIKLLKFYIRLSYCLDVSHVLDFVTLFSKNLKLGHDLLLLHVIGKPIANILLHLHS</sequence>
<organism evidence="1 2">
    <name type="scientific">Diploptera punctata</name>
    <name type="common">Pacific beetle cockroach</name>
    <dbReference type="NCBI Taxonomy" id="6984"/>
    <lineage>
        <taxon>Eukaryota</taxon>
        <taxon>Metazoa</taxon>
        <taxon>Ecdysozoa</taxon>
        <taxon>Arthropoda</taxon>
        <taxon>Hexapoda</taxon>
        <taxon>Insecta</taxon>
        <taxon>Pterygota</taxon>
        <taxon>Neoptera</taxon>
        <taxon>Polyneoptera</taxon>
        <taxon>Dictyoptera</taxon>
        <taxon>Blattodea</taxon>
        <taxon>Blaberoidea</taxon>
        <taxon>Blaberidae</taxon>
        <taxon>Diplopterinae</taxon>
        <taxon>Diploptera</taxon>
    </lineage>
</organism>
<feature type="non-terminal residue" evidence="1">
    <location>
        <position position="1"/>
    </location>
</feature>
<protein>
    <submittedName>
        <fullName evidence="1">Uncharacterized protein</fullName>
    </submittedName>
</protein>
<feature type="non-terminal residue" evidence="1">
    <location>
        <position position="91"/>
    </location>
</feature>
<dbReference type="AlphaFoldDB" id="A0AAD8EDE2"/>
<evidence type="ECO:0000313" key="2">
    <source>
        <dbReference type="Proteomes" id="UP001233999"/>
    </source>
</evidence>
<keyword evidence="2" id="KW-1185">Reference proteome</keyword>
<comment type="caution">
    <text evidence="1">The sequence shown here is derived from an EMBL/GenBank/DDBJ whole genome shotgun (WGS) entry which is preliminary data.</text>
</comment>
<dbReference type="Proteomes" id="UP001233999">
    <property type="component" value="Unassembled WGS sequence"/>
</dbReference>